<comment type="caution">
    <text evidence="2">The sequence shown here is derived from an EMBL/GenBank/DDBJ whole genome shotgun (WGS) entry which is preliminary data.</text>
</comment>
<dbReference type="PANTHER" id="PTHR47331">
    <property type="entry name" value="PHD-TYPE DOMAIN-CONTAINING PROTEIN"/>
    <property type="match status" value="1"/>
</dbReference>
<protein>
    <submittedName>
        <fullName evidence="2">Uncharacterized protein</fullName>
    </submittedName>
</protein>
<accession>A0AAW0P829</accession>
<dbReference type="EMBL" id="JBBPFD010000009">
    <property type="protein sequence ID" value="KAK7912857.1"/>
    <property type="molecule type" value="Genomic_DNA"/>
</dbReference>
<name>A0AAW0P829_9GOBI</name>
<feature type="compositionally biased region" description="Polar residues" evidence="1">
    <location>
        <begin position="36"/>
        <end position="46"/>
    </location>
</feature>
<feature type="compositionally biased region" description="Polar residues" evidence="1">
    <location>
        <begin position="182"/>
        <end position="197"/>
    </location>
</feature>
<keyword evidence="3" id="KW-1185">Reference proteome</keyword>
<evidence type="ECO:0000313" key="2">
    <source>
        <dbReference type="EMBL" id="KAK7912857.1"/>
    </source>
</evidence>
<feature type="region of interest" description="Disordered" evidence="1">
    <location>
        <begin position="1"/>
        <end position="73"/>
    </location>
</feature>
<dbReference type="AlphaFoldDB" id="A0AAW0P829"/>
<organism evidence="2 3">
    <name type="scientific">Mugilogobius chulae</name>
    <name type="common">yellowstripe goby</name>
    <dbReference type="NCBI Taxonomy" id="88201"/>
    <lineage>
        <taxon>Eukaryota</taxon>
        <taxon>Metazoa</taxon>
        <taxon>Chordata</taxon>
        <taxon>Craniata</taxon>
        <taxon>Vertebrata</taxon>
        <taxon>Euteleostomi</taxon>
        <taxon>Actinopterygii</taxon>
        <taxon>Neopterygii</taxon>
        <taxon>Teleostei</taxon>
        <taxon>Neoteleostei</taxon>
        <taxon>Acanthomorphata</taxon>
        <taxon>Gobiaria</taxon>
        <taxon>Gobiiformes</taxon>
        <taxon>Gobioidei</taxon>
        <taxon>Gobiidae</taxon>
        <taxon>Gobionellinae</taxon>
        <taxon>Mugilogobius</taxon>
    </lineage>
</organism>
<sequence>MDEEEETNERESLRSKMEEMERRGKQRQKLLEQISVLLTEQNINPDDNQHESDENEEEPSPQLEGAPPQQYLDNVKASVTENLDIEEGAVGGISPPQEGALPTQQEEQPETNDVHVVNEPVEHKATDHPSLAPTFNVIKAQVMFPPTRPPMTLIGSSTPSLNLNNYNQITVKKPVAPRAPAQRSQEPVPQPKLTQPLQRPPWQYQVISSPVHVAYSRPVRSTAIPATAKPIPVSSLHLQAQPDIEPAPRHDPLSAFPGAPPQPSFAHSGSSSGQSSIAMNRHEPMAPPPPMAPTITSPPLMAPPLMTQAPIALAPIPPPLRAQPAMAPPLMAPPSVVPPATALAYTAPYEPPLYGAPKPTIPDFSTDSERDFANLKLALDNLLNPYVQLSEKYKFHVLLEHLKLPEAQMIAQSCRHHPEPYTAAMQALQLQYGQPHQLAQSEIAAILTSPDIKIGDSISFQSFSLKVHLLVSMLASLEGPQGYELNCCSHVDRLLSKLPKYLRESFIEFLYLKAS</sequence>
<feature type="region of interest" description="Disordered" evidence="1">
    <location>
        <begin position="85"/>
        <end position="112"/>
    </location>
</feature>
<feature type="compositionally biased region" description="Basic and acidic residues" evidence="1">
    <location>
        <begin position="9"/>
        <end position="23"/>
    </location>
</feature>
<evidence type="ECO:0000256" key="1">
    <source>
        <dbReference type="SAM" id="MobiDB-lite"/>
    </source>
</evidence>
<feature type="region of interest" description="Disordered" evidence="1">
    <location>
        <begin position="176"/>
        <end position="199"/>
    </location>
</feature>
<dbReference type="PANTHER" id="PTHR47331:SF5">
    <property type="entry name" value="RIBONUCLEASE H"/>
    <property type="match status" value="1"/>
</dbReference>
<reference evidence="3" key="1">
    <citation type="submission" date="2024-04" db="EMBL/GenBank/DDBJ databases">
        <title>Salinicola lusitanus LLJ914,a marine bacterium isolated from the Okinawa Trough.</title>
        <authorList>
            <person name="Li J."/>
        </authorList>
    </citation>
    <scope>NUCLEOTIDE SEQUENCE [LARGE SCALE GENOMIC DNA]</scope>
</reference>
<evidence type="ECO:0000313" key="3">
    <source>
        <dbReference type="Proteomes" id="UP001460270"/>
    </source>
</evidence>
<feature type="region of interest" description="Disordered" evidence="1">
    <location>
        <begin position="243"/>
        <end position="283"/>
    </location>
</feature>
<dbReference type="Proteomes" id="UP001460270">
    <property type="component" value="Unassembled WGS sequence"/>
</dbReference>
<gene>
    <name evidence="2" type="ORF">WMY93_013068</name>
</gene>
<proteinExistence type="predicted"/>